<gene>
    <name evidence="7" type="primary">livF</name>
    <name evidence="7" type="ORF">BARAN1_0850</name>
</gene>
<dbReference type="InterPro" id="IPR027417">
    <property type="entry name" value="P-loop_NTPase"/>
</dbReference>
<evidence type="ECO:0000256" key="2">
    <source>
        <dbReference type="ARBA" id="ARBA00022448"/>
    </source>
</evidence>
<dbReference type="OrthoDB" id="9776369at2"/>
<dbReference type="AlphaFoldDB" id="A0A2X3MLR2"/>
<evidence type="ECO:0000313" key="7">
    <source>
        <dbReference type="EMBL" id="SQD92874.1"/>
    </source>
</evidence>
<evidence type="ECO:0000256" key="3">
    <source>
        <dbReference type="ARBA" id="ARBA00022741"/>
    </source>
</evidence>
<dbReference type="Pfam" id="PF00005">
    <property type="entry name" value="ABC_tran"/>
    <property type="match status" value="1"/>
</dbReference>
<proteinExistence type="inferred from homology"/>
<dbReference type="GO" id="GO:0005524">
    <property type="term" value="F:ATP binding"/>
    <property type="evidence" value="ECO:0007669"/>
    <property type="project" value="UniProtKB-KW"/>
</dbReference>
<dbReference type="SUPFAM" id="SSF52540">
    <property type="entry name" value="P-loop containing nucleoside triphosphate hydrolases"/>
    <property type="match status" value="1"/>
</dbReference>
<evidence type="ECO:0000256" key="1">
    <source>
        <dbReference type="ARBA" id="ARBA00005417"/>
    </source>
</evidence>
<dbReference type="InterPro" id="IPR003593">
    <property type="entry name" value="AAA+_ATPase"/>
</dbReference>
<keyword evidence="4 7" id="KW-0067">ATP-binding</keyword>
<dbReference type="Gene3D" id="3.40.50.300">
    <property type="entry name" value="P-loop containing nucleotide triphosphate hydrolases"/>
    <property type="match status" value="1"/>
</dbReference>
<evidence type="ECO:0000259" key="6">
    <source>
        <dbReference type="PROSITE" id="PS50893"/>
    </source>
</evidence>
<dbReference type="KEGG" id="bana:BARAN1_0850"/>
<dbReference type="GO" id="GO:0015658">
    <property type="term" value="F:branched-chain amino acid transmembrane transporter activity"/>
    <property type="evidence" value="ECO:0007669"/>
    <property type="project" value="TreeGrafter"/>
</dbReference>
<organism evidence="7 8">
    <name type="scientific">Candidatus Bipolaricaulis anaerobius</name>
    <dbReference type="NCBI Taxonomy" id="2026885"/>
    <lineage>
        <taxon>Bacteria</taxon>
        <taxon>Candidatus Bipolaricaulota</taxon>
        <taxon>Candidatus Bipolaricaulia</taxon>
        <taxon>Candidatus Bipolaricaulales</taxon>
        <taxon>Candidatus Bipolaricaulaceae</taxon>
        <taxon>Candidatus Bipolaricaulis</taxon>
    </lineage>
</organism>
<keyword evidence="2" id="KW-0813">Transport</keyword>
<dbReference type="PROSITE" id="PS50893">
    <property type="entry name" value="ABC_TRANSPORTER_2"/>
    <property type="match status" value="1"/>
</dbReference>
<dbReference type="Proteomes" id="UP000249818">
    <property type="component" value="Chromosome BARAN1"/>
</dbReference>
<dbReference type="PANTHER" id="PTHR43820:SF4">
    <property type="entry name" value="HIGH-AFFINITY BRANCHED-CHAIN AMINO ACID TRANSPORT ATP-BINDING PROTEIN LIVF"/>
    <property type="match status" value="1"/>
</dbReference>
<protein>
    <submittedName>
        <fullName evidence="7">Leucine/isoleucine/valine transporter subunit ATP-binding component of ABC superfamily high affinity</fullName>
    </submittedName>
</protein>
<dbReference type="GO" id="GO:0016887">
    <property type="term" value="F:ATP hydrolysis activity"/>
    <property type="evidence" value="ECO:0007669"/>
    <property type="project" value="InterPro"/>
</dbReference>
<dbReference type="InterPro" id="IPR052156">
    <property type="entry name" value="BCAA_Transport_ATP-bd_LivF"/>
</dbReference>
<dbReference type="PROSITE" id="PS00211">
    <property type="entry name" value="ABC_TRANSPORTER_1"/>
    <property type="match status" value="1"/>
</dbReference>
<evidence type="ECO:0000256" key="5">
    <source>
        <dbReference type="ARBA" id="ARBA00022970"/>
    </source>
</evidence>
<keyword evidence="3" id="KW-0547">Nucleotide-binding</keyword>
<keyword evidence="8" id="KW-1185">Reference proteome</keyword>
<evidence type="ECO:0000313" key="8">
    <source>
        <dbReference type="Proteomes" id="UP000249818"/>
    </source>
</evidence>
<feature type="domain" description="ABC transporter" evidence="6">
    <location>
        <begin position="5"/>
        <end position="248"/>
    </location>
</feature>
<accession>A0A2X3MLR2</accession>
<keyword evidence="5" id="KW-0029">Amino-acid transport</keyword>
<dbReference type="PANTHER" id="PTHR43820">
    <property type="entry name" value="HIGH-AFFINITY BRANCHED-CHAIN AMINO ACID TRANSPORT ATP-BINDING PROTEIN LIVF"/>
    <property type="match status" value="1"/>
</dbReference>
<dbReference type="EMBL" id="LS483254">
    <property type="protein sequence ID" value="SQD92874.1"/>
    <property type="molecule type" value="Genomic_DNA"/>
</dbReference>
<dbReference type="RefSeq" id="WP_122031163.1">
    <property type="nucleotide sequence ID" value="NZ_LS483254.1"/>
</dbReference>
<dbReference type="SMART" id="SM00382">
    <property type="entry name" value="AAA"/>
    <property type="match status" value="1"/>
</dbReference>
<reference evidence="8" key="1">
    <citation type="submission" date="2018-05" db="EMBL/GenBank/DDBJ databases">
        <authorList>
            <person name="Hao L."/>
        </authorList>
    </citation>
    <scope>NUCLEOTIDE SEQUENCE [LARGE SCALE GENOMIC DNA]</scope>
</reference>
<evidence type="ECO:0000256" key="4">
    <source>
        <dbReference type="ARBA" id="ARBA00022840"/>
    </source>
</evidence>
<dbReference type="InterPro" id="IPR017871">
    <property type="entry name" value="ABC_transporter-like_CS"/>
</dbReference>
<dbReference type="CDD" id="cd03224">
    <property type="entry name" value="ABC_TM1139_LivF_branched"/>
    <property type="match status" value="1"/>
</dbReference>
<dbReference type="GO" id="GO:0015807">
    <property type="term" value="P:L-amino acid transport"/>
    <property type="evidence" value="ECO:0007669"/>
    <property type="project" value="TreeGrafter"/>
</dbReference>
<name>A0A2X3MLR2_9BACT</name>
<sequence>MFQAIQAHELSVSYGTALILHDVGLEVRDGELVTVVGPNGAGKTTLLRTLAGLVWWEQHAFRHEDVRLSGRVWFHEERIDHLPAHEIAARGLILCPERRRPFREMTVRENLMAGAYLVRSRREVAARLAEVQRLFPILWDRAPQRAGTLSGGEQQMLAIGRALMSGPKLLLIDEPSTGLAPVVKEPLFARIREVKELGIAVLLVEQDAAISLSMADWGYVLSQGRVVAEGPPENLLVDEVVRRSYLGL</sequence>
<dbReference type="InterPro" id="IPR003439">
    <property type="entry name" value="ABC_transporter-like_ATP-bd"/>
</dbReference>
<comment type="similarity">
    <text evidence="1">Belongs to the ABC transporter superfamily.</text>
</comment>